<dbReference type="Proteomes" id="UP000237271">
    <property type="component" value="Unassembled WGS sequence"/>
</dbReference>
<accession>A0A2P4WXC7</accession>
<gene>
    <name evidence="2" type="ORF">PHPALM_15242</name>
    <name evidence="1" type="ORF">PHPALM_37475</name>
</gene>
<evidence type="ECO:0008006" key="4">
    <source>
        <dbReference type="Google" id="ProtNLM"/>
    </source>
</evidence>
<dbReference type="EMBL" id="NCKW01020431">
    <property type="protein sequence ID" value="POM57945.1"/>
    <property type="molecule type" value="Genomic_DNA"/>
</dbReference>
<feature type="non-terminal residue" evidence="1">
    <location>
        <position position="68"/>
    </location>
</feature>
<comment type="caution">
    <text evidence="1">The sequence shown here is derived from an EMBL/GenBank/DDBJ whole genome shotgun (WGS) entry which is preliminary data.</text>
</comment>
<proteinExistence type="predicted"/>
<evidence type="ECO:0000313" key="1">
    <source>
        <dbReference type="EMBL" id="POM57945.1"/>
    </source>
</evidence>
<organism evidence="1 3">
    <name type="scientific">Phytophthora palmivora</name>
    <dbReference type="NCBI Taxonomy" id="4796"/>
    <lineage>
        <taxon>Eukaryota</taxon>
        <taxon>Sar</taxon>
        <taxon>Stramenopiles</taxon>
        <taxon>Oomycota</taxon>
        <taxon>Peronosporomycetes</taxon>
        <taxon>Peronosporales</taxon>
        <taxon>Peronosporaceae</taxon>
        <taxon>Phytophthora</taxon>
    </lineage>
</organism>
<keyword evidence="3" id="KW-1185">Reference proteome</keyword>
<reference evidence="1" key="2">
    <citation type="submission" date="2017-04" db="EMBL/GenBank/DDBJ databases">
        <authorList>
            <person name="Ali S."/>
            <person name="Shao J."/>
            <person name="Larry D.J."/>
            <person name="Kronmiller B."/>
            <person name="Shen D."/>
            <person name="Strem M.D."/>
            <person name="Melnick R.L."/>
            <person name="Guiltinan M.J."/>
            <person name="Tyler B.M."/>
            <person name="Meinhardt L.W."/>
            <person name="Bailey B.A."/>
        </authorList>
    </citation>
    <scope>NUCLEOTIDE SEQUENCE</scope>
    <source>
        <strain evidence="1">Sbr112.9</strain>
        <tissue evidence="1">Mycelia</tissue>
    </source>
</reference>
<sequence length="68" mass="7186">MATNERTYLLTRSLSGSWEGGHMEVKPYGPAVTLAMALNYVIGTGCFGLPYAFMEGGIGLALTLMVVG</sequence>
<name>A0A2P4WXC7_9STRA</name>
<dbReference type="AlphaFoldDB" id="A0A2P4WXC7"/>
<reference evidence="1 3" key="1">
    <citation type="journal article" date="2017" name="Genome Biol. Evol.">
        <title>Phytophthora megakarya and P. palmivora, closely related causal agents of cacao black pod rot, underwent increases in genome sizes and gene numbers by different mechanisms.</title>
        <authorList>
            <person name="Ali S.S."/>
            <person name="Shao J."/>
            <person name="Lary D.J."/>
            <person name="Kronmiller B."/>
            <person name="Shen D."/>
            <person name="Strem M.D."/>
            <person name="Amoako-Attah I."/>
            <person name="Akrofi A.Y."/>
            <person name="Begoude B.A."/>
            <person name="Ten Hoopen G.M."/>
            <person name="Coulibaly K."/>
            <person name="Kebe B.I."/>
            <person name="Melnick R.L."/>
            <person name="Guiltinan M.J."/>
            <person name="Tyler B.M."/>
            <person name="Meinhardt L.W."/>
            <person name="Bailey B.A."/>
        </authorList>
    </citation>
    <scope>NUCLEOTIDE SEQUENCE [LARGE SCALE GENOMIC DNA]</scope>
    <source>
        <strain evidence="1">Sbr112.9</strain>
        <strain evidence="3">sbr112.9</strain>
    </source>
</reference>
<dbReference type="OrthoDB" id="294541at2759"/>
<protein>
    <recommendedName>
        <fullName evidence="4">Amino Acid/Auxin Permease (AAAP) Family</fullName>
    </recommendedName>
</protein>
<evidence type="ECO:0000313" key="3">
    <source>
        <dbReference type="Proteomes" id="UP000237271"/>
    </source>
</evidence>
<dbReference type="EMBL" id="NCKW01008140">
    <property type="protein sequence ID" value="POM68580.1"/>
    <property type="molecule type" value="Genomic_DNA"/>
</dbReference>
<evidence type="ECO:0000313" key="2">
    <source>
        <dbReference type="EMBL" id="POM68580.1"/>
    </source>
</evidence>